<organism evidence="1 2">
    <name type="scientific">Durusdinium trenchii</name>
    <dbReference type="NCBI Taxonomy" id="1381693"/>
    <lineage>
        <taxon>Eukaryota</taxon>
        <taxon>Sar</taxon>
        <taxon>Alveolata</taxon>
        <taxon>Dinophyceae</taxon>
        <taxon>Suessiales</taxon>
        <taxon>Symbiodiniaceae</taxon>
        <taxon>Durusdinium</taxon>
    </lineage>
</organism>
<sequence>MSHGAPQMQWALLLALCLPAWGRVSSIAATGNPHAPQCSTGDCECQAQRLDLHLANLVPFLPVQADSFIGMEEHEVQGLKVNLYNFKQPARLSELQLPFKLLLLRSVDLTDTQLYEVPMKQAVDSWFPGFAWSILLCKRCQGRHLGWKFTPTSTTDGSAFYALIVEAAKEEELENHLLVTLRAVGRPLAALGLAASIFETS</sequence>
<dbReference type="Proteomes" id="UP001642484">
    <property type="component" value="Unassembled WGS sequence"/>
</dbReference>
<keyword evidence="2" id="KW-1185">Reference proteome</keyword>
<evidence type="ECO:0000313" key="1">
    <source>
        <dbReference type="EMBL" id="CAK9012351.1"/>
    </source>
</evidence>
<reference evidence="1 2" key="1">
    <citation type="submission" date="2024-02" db="EMBL/GenBank/DDBJ databases">
        <authorList>
            <person name="Chen Y."/>
            <person name="Shah S."/>
            <person name="Dougan E. K."/>
            <person name="Thang M."/>
            <person name="Chan C."/>
        </authorList>
    </citation>
    <scope>NUCLEOTIDE SEQUENCE [LARGE SCALE GENOMIC DNA]</scope>
</reference>
<name>A0ABP0JDH6_9DINO</name>
<proteinExistence type="predicted"/>
<dbReference type="EMBL" id="CAXAMN010005113">
    <property type="protein sequence ID" value="CAK9012351.1"/>
    <property type="molecule type" value="Genomic_DNA"/>
</dbReference>
<protein>
    <submittedName>
        <fullName evidence="1">Uncharacterized protein</fullName>
    </submittedName>
</protein>
<evidence type="ECO:0000313" key="2">
    <source>
        <dbReference type="Proteomes" id="UP001642484"/>
    </source>
</evidence>
<dbReference type="Gene3D" id="2.170.150.20">
    <property type="entry name" value="Peptide methionine sulfoxide reductase"/>
    <property type="match status" value="1"/>
</dbReference>
<accession>A0ABP0JDH6</accession>
<gene>
    <name evidence="1" type="ORF">CCMP2556_LOCUS10816</name>
</gene>
<comment type="caution">
    <text evidence="1">The sequence shown here is derived from an EMBL/GenBank/DDBJ whole genome shotgun (WGS) entry which is preliminary data.</text>
</comment>